<sequence length="74" mass="7842">MALLLGVSDFGLMAMLQQIAKQPMTDYANEAAAKAAAMPPLLPNQKGVFVTVTENSKTNVYLKTADDVTLLIGS</sequence>
<evidence type="ECO:0000313" key="1">
    <source>
        <dbReference type="EMBL" id="MBO0947246.1"/>
    </source>
</evidence>
<comment type="caution">
    <text evidence="1">The sequence shown here is derived from an EMBL/GenBank/DDBJ whole genome shotgun (WGS) entry which is preliminary data.</text>
</comment>
<dbReference type="EMBL" id="JAFMYW010000001">
    <property type="protein sequence ID" value="MBO0947246.1"/>
    <property type="molecule type" value="Genomic_DNA"/>
</dbReference>
<dbReference type="RefSeq" id="WP_207327163.1">
    <property type="nucleotide sequence ID" value="NZ_JAFMYW010000001.1"/>
</dbReference>
<organism evidence="1 2">
    <name type="scientific">Fibrella forsythiae</name>
    <dbReference type="NCBI Taxonomy" id="2817061"/>
    <lineage>
        <taxon>Bacteria</taxon>
        <taxon>Pseudomonadati</taxon>
        <taxon>Bacteroidota</taxon>
        <taxon>Cytophagia</taxon>
        <taxon>Cytophagales</taxon>
        <taxon>Spirosomataceae</taxon>
        <taxon>Fibrella</taxon>
    </lineage>
</organism>
<protein>
    <submittedName>
        <fullName evidence="1">Uncharacterized protein</fullName>
    </submittedName>
</protein>
<gene>
    <name evidence="1" type="ORF">J2I46_01545</name>
</gene>
<proteinExistence type="predicted"/>
<name>A0ABS3JB78_9BACT</name>
<dbReference type="Proteomes" id="UP000664628">
    <property type="component" value="Unassembled WGS sequence"/>
</dbReference>
<evidence type="ECO:0000313" key="2">
    <source>
        <dbReference type="Proteomes" id="UP000664628"/>
    </source>
</evidence>
<keyword evidence="2" id="KW-1185">Reference proteome</keyword>
<reference evidence="1 2" key="1">
    <citation type="submission" date="2021-03" db="EMBL/GenBank/DDBJ databases">
        <title>Fibrella sp. HMF5405 genome sequencing and assembly.</title>
        <authorList>
            <person name="Kang H."/>
            <person name="Kim H."/>
            <person name="Bae S."/>
            <person name="Joh K."/>
        </authorList>
    </citation>
    <scope>NUCLEOTIDE SEQUENCE [LARGE SCALE GENOMIC DNA]</scope>
    <source>
        <strain evidence="1 2">HMF5405</strain>
    </source>
</reference>
<accession>A0ABS3JB78</accession>